<dbReference type="VEuPathDB" id="FungiDB:DIURU_000705"/>
<protein>
    <recommendedName>
        <fullName evidence="6">TECPR1-like DysF domain-containing protein</fullName>
    </recommendedName>
</protein>
<comment type="subcellular location">
    <subcellularLocation>
        <location evidence="1">Endomembrane system</location>
    </subcellularLocation>
</comment>
<evidence type="ECO:0000313" key="8">
    <source>
        <dbReference type="Proteomes" id="UP000449547"/>
    </source>
</evidence>
<feature type="transmembrane region" description="Helical" evidence="5">
    <location>
        <begin position="83"/>
        <end position="100"/>
    </location>
</feature>
<keyword evidence="4 5" id="KW-0472">Membrane</keyword>
<dbReference type="RefSeq" id="XP_034014372.1">
    <property type="nucleotide sequence ID" value="XM_034158983.1"/>
</dbReference>
<sequence length="400" mass="46328">MYDIVEAPFVPTTAEILTESSNANLLTENPILASALSMIFPYIILIDNFLELCTWSNEDPFDNLLVVLVYGLVVRYWSVVTNVLLPFLFALTFSSVVWRANSVIADSRFNEKPTIDEVINTLSNITGRVEVLLRPIRHFPMGPRQLTRLLLGALAISPVHWLLLNTVISVKRYVWLLGTFALTYHSPWSYSIRRLIWRSVYVRVIAFYVTGISVTIDKKHQQRELSRSRNATTISTPVGSDMEDVDPSHIPVLSDFKIIRKIISSPVQLKQIVEFAILENERRWFGLGWSHFMMPGDRPNYCYDVSFKPAPPVDEDTNDNFPFPVFENDLYSYHWNWVAPEWTLDEDYNKGKDKDGWVYHDSNWENDTYVDGFGTYTRSRKWTRRAELLIDKQDVVLDGK</sequence>
<dbReference type="OrthoDB" id="5586090at2759"/>
<evidence type="ECO:0000256" key="2">
    <source>
        <dbReference type="ARBA" id="ARBA00022692"/>
    </source>
</evidence>
<comment type="caution">
    <text evidence="7">The sequence shown here is derived from an EMBL/GenBank/DDBJ whole genome shotgun (WGS) entry which is preliminary data.</text>
</comment>
<accession>A0A642UWZ4</accession>
<feature type="domain" description="TECPR1-like DysF" evidence="6">
    <location>
        <begin position="23"/>
        <end position="384"/>
    </location>
</feature>
<keyword evidence="8" id="KW-1185">Reference proteome</keyword>
<reference evidence="7 8" key="1">
    <citation type="submission" date="2019-07" db="EMBL/GenBank/DDBJ databases">
        <title>Genome assembly of two rare yeast pathogens: Diutina rugosa and Trichomonascus ciferrii.</title>
        <authorList>
            <person name="Mixao V."/>
            <person name="Saus E."/>
            <person name="Hansen A."/>
            <person name="Lass-Flor C."/>
            <person name="Gabaldon T."/>
        </authorList>
    </citation>
    <scope>NUCLEOTIDE SEQUENCE [LARGE SCALE GENOMIC DNA]</scope>
    <source>
        <strain evidence="7 8">CBS 613</strain>
    </source>
</reference>
<evidence type="ECO:0000259" key="6">
    <source>
        <dbReference type="Pfam" id="PF06398"/>
    </source>
</evidence>
<proteinExistence type="predicted"/>
<dbReference type="Proteomes" id="UP000449547">
    <property type="component" value="Unassembled WGS sequence"/>
</dbReference>
<organism evidence="7 8">
    <name type="scientific">Diutina rugosa</name>
    <name type="common">Yeast</name>
    <name type="synonym">Candida rugosa</name>
    <dbReference type="NCBI Taxonomy" id="5481"/>
    <lineage>
        <taxon>Eukaryota</taxon>
        <taxon>Fungi</taxon>
        <taxon>Dikarya</taxon>
        <taxon>Ascomycota</taxon>
        <taxon>Saccharomycotina</taxon>
        <taxon>Pichiomycetes</taxon>
        <taxon>Debaryomycetaceae</taxon>
        <taxon>Diutina</taxon>
    </lineage>
</organism>
<evidence type="ECO:0000256" key="4">
    <source>
        <dbReference type="ARBA" id="ARBA00023136"/>
    </source>
</evidence>
<dbReference type="InterPro" id="IPR010482">
    <property type="entry name" value="TECPR1-like_DysF"/>
</dbReference>
<dbReference type="GO" id="GO:0012505">
    <property type="term" value="C:endomembrane system"/>
    <property type="evidence" value="ECO:0007669"/>
    <property type="project" value="UniProtKB-SubCell"/>
</dbReference>
<evidence type="ECO:0000256" key="5">
    <source>
        <dbReference type="SAM" id="Phobius"/>
    </source>
</evidence>
<dbReference type="GO" id="GO:0005778">
    <property type="term" value="C:peroxisomal membrane"/>
    <property type="evidence" value="ECO:0007669"/>
    <property type="project" value="TreeGrafter"/>
</dbReference>
<feature type="transmembrane region" description="Helical" evidence="5">
    <location>
        <begin position="195"/>
        <end position="216"/>
    </location>
</feature>
<name>A0A642UWZ4_DIURU</name>
<dbReference type="PANTHER" id="PTHR31679:SF2">
    <property type="entry name" value="PEROXISOMAL MEMBRANE PROTEIN PEX30-RELATED"/>
    <property type="match status" value="1"/>
</dbReference>
<keyword evidence="3 5" id="KW-1133">Transmembrane helix</keyword>
<dbReference type="InterPro" id="IPR052646">
    <property type="entry name" value="Peroxisomal_PEX28-32"/>
</dbReference>
<dbReference type="EMBL" id="SWFT01000027">
    <property type="protein sequence ID" value="KAA8907021.1"/>
    <property type="molecule type" value="Genomic_DNA"/>
</dbReference>
<gene>
    <name evidence="7" type="ORF">DIURU_000705</name>
</gene>
<dbReference type="GO" id="GO:0007031">
    <property type="term" value="P:peroxisome organization"/>
    <property type="evidence" value="ECO:0007669"/>
    <property type="project" value="UniProtKB-ARBA"/>
</dbReference>
<keyword evidence="2 5" id="KW-0812">Transmembrane</keyword>
<evidence type="ECO:0000256" key="3">
    <source>
        <dbReference type="ARBA" id="ARBA00022989"/>
    </source>
</evidence>
<dbReference type="Pfam" id="PF06398">
    <property type="entry name" value="Pex24p"/>
    <property type="match status" value="1"/>
</dbReference>
<dbReference type="OMA" id="GFSRYTR"/>
<evidence type="ECO:0000256" key="1">
    <source>
        <dbReference type="ARBA" id="ARBA00004308"/>
    </source>
</evidence>
<dbReference type="GeneID" id="54779358"/>
<dbReference type="AlphaFoldDB" id="A0A642UWZ4"/>
<evidence type="ECO:0000313" key="7">
    <source>
        <dbReference type="EMBL" id="KAA8907021.1"/>
    </source>
</evidence>
<dbReference type="PANTHER" id="PTHR31679">
    <property type="entry name" value="PEROXISOMAL MEMBRANE PROTEIN PEX30-RELATED"/>
    <property type="match status" value="1"/>
</dbReference>
<feature type="transmembrane region" description="Helical" evidence="5">
    <location>
        <begin position="149"/>
        <end position="175"/>
    </location>
</feature>